<accession>A0ABT2YK59</accession>
<organism evidence="2 3">
    <name type="scientific">Roseateles oligotrophus</name>
    <dbReference type="NCBI Taxonomy" id="1769250"/>
    <lineage>
        <taxon>Bacteria</taxon>
        <taxon>Pseudomonadati</taxon>
        <taxon>Pseudomonadota</taxon>
        <taxon>Betaproteobacteria</taxon>
        <taxon>Burkholderiales</taxon>
        <taxon>Sphaerotilaceae</taxon>
        <taxon>Roseateles</taxon>
    </lineage>
</organism>
<dbReference type="RefSeq" id="WP_263573033.1">
    <property type="nucleotide sequence ID" value="NZ_JAJIRN010000009.1"/>
</dbReference>
<evidence type="ECO:0000256" key="1">
    <source>
        <dbReference type="SAM" id="MobiDB-lite"/>
    </source>
</evidence>
<feature type="compositionally biased region" description="Polar residues" evidence="1">
    <location>
        <begin position="1"/>
        <end position="14"/>
    </location>
</feature>
<evidence type="ECO:0000313" key="2">
    <source>
        <dbReference type="EMBL" id="MCV2370449.1"/>
    </source>
</evidence>
<evidence type="ECO:0000313" key="3">
    <source>
        <dbReference type="Proteomes" id="UP001209701"/>
    </source>
</evidence>
<comment type="caution">
    <text evidence="2">The sequence shown here is derived from an EMBL/GenBank/DDBJ whole genome shotgun (WGS) entry which is preliminary data.</text>
</comment>
<proteinExistence type="predicted"/>
<reference evidence="2 3" key="1">
    <citation type="submission" date="2021-11" db="EMBL/GenBank/DDBJ databases">
        <authorList>
            <person name="Liang Q."/>
            <person name="Mou H."/>
            <person name="Liu Z."/>
        </authorList>
    </citation>
    <scope>NUCLEOTIDE SEQUENCE [LARGE SCALE GENOMIC DNA]</scope>
    <source>
        <strain evidence="2 3">CHU3</strain>
    </source>
</reference>
<dbReference type="Proteomes" id="UP001209701">
    <property type="component" value="Unassembled WGS sequence"/>
</dbReference>
<feature type="region of interest" description="Disordered" evidence="1">
    <location>
        <begin position="1"/>
        <end position="20"/>
    </location>
</feature>
<name>A0ABT2YK59_9BURK</name>
<protein>
    <submittedName>
        <fullName evidence="2">Uncharacterized protein</fullName>
    </submittedName>
</protein>
<dbReference type="EMBL" id="JAJIRN010000009">
    <property type="protein sequence ID" value="MCV2370449.1"/>
    <property type="molecule type" value="Genomic_DNA"/>
</dbReference>
<keyword evidence="3" id="KW-1185">Reference proteome</keyword>
<sequence length="56" mass="6608">MNSSSLNYLQSAQAQPRPAPSSFFCAPRLLLNRWLETWATRAEARWKTTDLRSRYY</sequence>
<gene>
    <name evidence="2" type="ORF">LNV07_20400</name>
</gene>